<organism evidence="1 2">
    <name type="scientific">Allochromatium humboldtianum</name>
    <dbReference type="NCBI Taxonomy" id="504901"/>
    <lineage>
        <taxon>Bacteria</taxon>
        <taxon>Pseudomonadati</taxon>
        <taxon>Pseudomonadota</taxon>
        <taxon>Gammaproteobacteria</taxon>
        <taxon>Chromatiales</taxon>
        <taxon>Chromatiaceae</taxon>
        <taxon>Allochromatium</taxon>
    </lineage>
</organism>
<name>A0A850RS57_9GAMM</name>
<accession>A0A850RS57</accession>
<evidence type="ECO:0000313" key="1">
    <source>
        <dbReference type="EMBL" id="NVZ11753.1"/>
    </source>
</evidence>
<evidence type="ECO:0000313" key="2">
    <source>
        <dbReference type="Proteomes" id="UP000592294"/>
    </source>
</evidence>
<dbReference type="AlphaFoldDB" id="A0A850RS57"/>
<protein>
    <submittedName>
        <fullName evidence="1">Uncharacterized protein</fullName>
    </submittedName>
</protein>
<reference evidence="1 2" key="1">
    <citation type="submission" date="2020-06" db="EMBL/GenBank/DDBJ databases">
        <title>Whole-genome sequence of Allochromatium humboldtianum DSM 21881, type strain.</title>
        <authorList>
            <person name="Kyndt J.A."/>
            <person name="Meyer T.E."/>
        </authorList>
    </citation>
    <scope>NUCLEOTIDE SEQUENCE [LARGE SCALE GENOMIC DNA]</scope>
    <source>
        <strain evidence="1 2">DSM 21881</strain>
    </source>
</reference>
<gene>
    <name evidence="1" type="ORF">HW932_21125</name>
</gene>
<dbReference type="EMBL" id="JABZEO010000038">
    <property type="protein sequence ID" value="NVZ11753.1"/>
    <property type="molecule type" value="Genomic_DNA"/>
</dbReference>
<dbReference type="RefSeq" id="WP_176978430.1">
    <property type="nucleotide sequence ID" value="NZ_JABZEO010000038.1"/>
</dbReference>
<proteinExistence type="predicted"/>
<keyword evidence="2" id="KW-1185">Reference proteome</keyword>
<sequence length="111" mass="12713">MGNDTEIREQIRLYFLAEIVAKRLLKSGDRVRAVKCPGTERTFSFSHWAGHWMVSKSGIDDYSPMSIRRINGKKIDMHAMASQCTDDVSQKVENALRQRRERRVAAGTVPF</sequence>
<comment type="caution">
    <text evidence="1">The sequence shown here is derived from an EMBL/GenBank/DDBJ whole genome shotgun (WGS) entry which is preliminary data.</text>
</comment>
<dbReference type="Proteomes" id="UP000592294">
    <property type="component" value="Unassembled WGS sequence"/>
</dbReference>